<feature type="domain" description="Lipase" evidence="6">
    <location>
        <begin position="116"/>
        <end position="421"/>
    </location>
</feature>
<comment type="subcellular location">
    <subcellularLocation>
        <location evidence="1">Secreted</location>
    </subcellularLocation>
</comment>
<dbReference type="Pfam" id="PF00151">
    <property type="entry name" value="Lipase"/>
    <property type="match status" value="1"/>
</dbReference>
<dbReference type="InterPro" id="IPR000734">
    <property type="entry name" value="TAG_lipase"/>
</dbReference>
<dbReference type="CDD" id="cd00707">
    <property type="entry name" value="Pancreat_lipase_like"/>
    <property type="match status" value="1"/>
</dbReference>
<evidence type="ECO:0000256" key="4">
    <source>
        <dbReference type="RuleBase" id="RU004262"/>
    </source>
</evidence>
<feature type="chain" id="PRO_5047204230" description="Lipase domain-containing protein" evidence="5">
    <location>
        <begin position="27"/>
        <end position="435"/>
    </location>
</feature>
<reference evidence="7 8" key="1">
    <citation type="submission" date="2024-08" db="EMBL/GenBank/DDBJ databases">
        <authorList>
            <person name="Cucini C."/>
            <person name="Frati F."/>
        </authorList>
    </citation>
    <scope>NUCLEOTIDE SEQUENCE [LARGE SCALE GENOMIC DNA]</scope>
</reference>
<sequence>MSHISSSLLLLFPLLLLLSILQISIQSPHCYTSKVHKNSNRTLCEKDYFIFPNIWEEASQHEIGDEEKDDNDVTLCCPIDQKTRVDDKTFWWPDENQRGLTRAILNCHPSTIPGMETIRFLYYTNNNLNPDDYKEIFIGNKKSLRKTKFVKGAPLKIIFHGFMSNSFIGPASVLRAAYSKLPYPINIIAVQWEALANLVTASDSICYNIASQSTKLVGKRTSELIEFLVAEKTTELQQIHLLGHSLGAHCAGFAGKFLKIGKVQRITGFDPARPNFELVPHFDRIHHTDAHFVDIIHTATKDWKLLGIVSLGLFPFPVGLRDSVGHADFYPNHGSHQPGCKLATPTIPVLCSHARSYAYYAESIAYFDGSREFTARECLNFNEVESGNCTGDYIVPMGEYTPTNNDTRKLYFLSTNKHSPFVVDELDYIPIKTST</sequence>
<comment type="similarity">
    <text evidence="2 4">Belongs to the AB hydrolase superfamily. Lipase family.</text>
</comment>
<feature type="signal peptide" evidence="5">
    <location>
        <begin position="1"/>
        <end position="26"/>
    </location>
</feature>
<evidence type="ECO:0000256" key="1">
    <source>
        <dbReference type="ARBA" id="ARBA00004613"/>
    </source>
</evidence>
<name>A0ABP1PZ86_9HEXA</name>
<evidence type="ECO:0000256" key="3">
    <source>
        <dbReference type="ARBA" id="ARBA00022525"/>
    </source>
</evidence>
<dbReference type="Proteomes" id="UP001642540">
    <property type="component" value="Unassembled WGS sequence"/>
</dbReference>
<organism evidence="7 8">
    <name type="scientific">Orchesella dallaii</name>
    <dbReference type="NCBI Taxonomy" id="48710"/>
    <lineage>
        <taxon>Eukaryota</taxon>
        <taxon>Metazoa</taxon>
        <taxon>Ecdysozoa</taxon>
        <taxon>Arthropoda</taxon>
        <taxon>Hexapoda</taxon>
        <taxon>Collembola</taxon>
        <taxon>Entomobryomorpha</taxon>
        <taxon>Entomobryoidea</taxon>
        <taxon>Orchesellidae</taxon>
        <taxon>Orchesellinae</taxon>
        <taxon>Orchesella</taxon>
    </lineage>
</organism>
<dbReference type="Gene3D" id="3.40.50.1820">
    <property type="entry name" value="alpha/beta hydrolase"/>
    <property type="match status" value="1"/>
</dbReference>
<protein>
    <recommendedName>
        <fullName evidence="6">Lipase domain-containing protein</fullName>
    </recommendedName>
</protein>
<dbReference type="SUPFAM" id="SSF53474">
    <property type="entry name" value="alpha/beta-Hydrolases"/>
    <property type="match status" value="1"/>
</dbReference>
<keyword evidence="8" id="KW-1185">Reference proteome</keyword>
<evidence type="ECO:0000313" key="7">
    <source>
        <dbReference type="EMBL" id="CAL8081499.1"/>
    </source>
</evidence>
<keyword evidence="5" id="KW-0732">Signal</keyword>
<dbReference type="InterPro" id="IPR029058">
    <property type="entry name" value="AB_hydrolase_fold"/>
</dbReference>
<proteinExistence type="inferred from homology"/>
<evidence type="ECO:0000259" key="6">
    <source>
        <dbReference type="Pfam" id="PF00151"/>
    </source>
</evidence>
<dbReference type="InterPro" id="IPR013818">
    <property type="entry name" value="Lipase"/>
</dbReference>
<dbReference type="PRINTS" id="PR00821">
    <property type="entry name" value="TAGLIPASE"/>
</dbReference>
<evidence type="ECO:0000313" key="8">
    <source>
        <dbReference type="Proteomes" id="UP001642540"/>
    </source>
</evidence>
<evidence type="ECO:0000256" key="5">
    <source>
        <dbReference type="SAM" id="SignalP"/>
    </source>
</evidence>
<keyword evidence="3" id="KW-0964">Secreted</keyword>
<evidence type="ECO:0000256" key="2">
    <source>
        <dbReference type="ARBA" id="ARBA00010701"/>
    </source>
</evidence>
<accession>A0ABP1PZ86</accession>
<dbReference type="PANTHER" id="PTHR11610">
    <property type="entry name" value="LIPASE"/>
    <property type="match status" value="1"/>
</dbReference>
<comment type="caution">
    <text evidence="7">The sequence shown here is derived from an EMBL/GenBank/DDBJ whole genome shotgun (WGS) entry which is preliminary data.</text>
</comment>
<gene>
    <name evidence="7" type="ORF">ODALV1_LOCUS4933</name>
</gene>
<dbReference type="EMBL" id="CAXLJM020000015">
    <property type="protein sequence ID" value="CAL8081499.1"/>
    <property type="molecule type" value="Genomic_DNA"/>
</dbReference>
<dbReference type="InterPro" id="IPR033906">
    <property type="entry name" value="Lipase_N"/>
</dbReference>